<feature type="domain" description="PDZ" evidence="3">
    <location>
        <begin position="245"/>
        <end position="311"/>
    </location>
</feature>
<sequence length="313" mass="34190">MKSFVAKFKHRIFSSDLVIPPAEKVVPYVYSIAGISFALGVVTTFTGLSQSKNNKNTQPFDINNTESLTETQTVESILKRNLFNVTGAIPDAEDNGKIVCSPNPIKSELQYKIAGIIFGGTSESSIVQFENSGSTDNKKSNSFVIGNMLPMGGRLTGIQKNRILITNKNCPEYIDLVYPTPPKSRESRVSQSNTGSSFKENGFERNGNVSTASKQWVNNILTNNFAKTLEDAKASPYLVGGQVKGFILTNITPNSVYAKLGLQNGDIVNSINNIQLNDAARAIQTLNSMRNENTIVLQILRSGKQTELKANIQ</sequence>
<evidence type="ECO:0000313" key="4">
    <source>
        <dbReference type="EMBL" id="BBH52576.1"/>
    </source>
</evidence>
<keyword evidence="2" id="KW-0472">Membrane</keyword>
<dbReference type="Gene3D" id="2.30.42.10">
    <property type="match status" value="1"/>
</dbReference>
<dbReference type="RefSeq" id="WP_130607196.1">
    <property type="nucleotide sequence ID" value="NZ_AP019368.1"/>
</dbReference>
<dbReference type="SUPFAM" id="SSF50156">
    <property type="entry name" value="PDZ domain-like"/>
    <property type="match status" value="1"/>
</dbReference>
<accession>A0A4P2VHX6</accession>
<dbReference type="KEGG" id="sbf:JCM31447_10170"/>
<dbReference type="InterPro" id="IPR001478">
    <property type="entry name" value="PDZ"/>
</dbReference>
<reference evidence="4 5" key="1">
    <citation type="submission" date="2018-12" db="EMBL/GenBank/DDBJ databases">
        <title>Rubrispira sanarue gen. nov., sp., nov., a member of the order Silvanigrellales, isolated from a brackish lake in Hamamatsu Japan.</title>
        <authorList>
            <person name="Maejima Y."/>
            <person name="Iino T."/>
            <person name="Muraguchi Y."/>
            <person name="Fukuda K."/>
            <person name="Nojiri H."/>
            <person name="Ohkuma M."/>
            <person name="Moriuchi R."/>
            <person name="Dohra H."/>
            <person name="Kimbara K."/>
            <person name="Shintani M."/>
        </authorList>
    </citation>
    <scope>NUCLEOTIDE SEQUENCE [LARGE SCALE GENOMIC DNA]</scope>
    <source>
        <strain evidence="4 5">RF1110005</strain>
    </source>
</reference>
<feature type="transmembrane region" description="Helical" evidence="2">
    <location>
        <begin position="28"/>
        <end position="48"/>
    </location>
</feature>
<protein>
    <submittedName>
        <fullName evidence="4">General secretion pathway protein GspC</fullName>
    </submittedName>
</protein>
<gene>
    <name evidence="4" type="ORF">JCM31447_10170</name>
</gene>
<evidence type="ECO:0000256" key="2">
    <source>
        <dbReference type="SAM" id="Phobius"/>
    </source>
</evidence>
<evidence type="ECO:0000313" key="5">
    <source>
        <dbReference type="Proteomes" id="UP000291236"/>
    </source>
</evidence>
<evidence type="ECO:0000256" key="1">
    <source>
        <dbReference type="SAM" id="MobiDB-lite"/>
    </source>
</evidence>
<feature type="compositionally biased region" description="Polar residues" evidence="1">
    <location>
        <begin position="189"/>
        <end position="199"/>
    </location>
</feature>
<dbReference type="EMBL" id="AP019368">
    <property type="protein sequence ID" value="BBH52576.1"/>
    <property type="molecule type" value="Genomic_DNA"/>
</dbReference>
<dbReference type="OrthoDB" id="5291811at2"/>
<dbReference type="AlphaFoldDB" id="A0A4P2VHX6"/>
<dbReference type="InterPro" id="IPR036034">
    <property type="entry name" value="PDZ_sf"/>
</dbReference>
<evidence type="ECO:0000259" key="3">
    <source>
        <dbReference type="Pfam" id="PF13180"/>
    </source>
</evidence>
<organism evidence="4 5">
    <name type="scientific">Fluviispira sanaruensis</name>
    <dbReference type="NCBI Taxonomy" id="2493639"/>
    <lineage>
        <taxon>Bacteria</taxon>
        <taxon>Pseudomonadati</taxon>
        <taxon>Bdellovibrionota</taxon>
        <taxon>Oligoflexia</taxon>
        <taxon>Silvanigrellales</taxon>
        <taxon>Silvanigrellaceae</taxon>
        <taxon>Fluviispira</taxon>
    </lineage>
</organism>
<feature type="region of interest" description="Disordered" evidence="1">
    <location>
        <begin position="181"/>
        <end position="204"/>
    </location>
</feature>
<dbReference type="Pfam" id="PF13180">
    <property type="entry name" value="PDZ_2"/>
    <property type="match status" value="1"/>
</dbReference>
<proteinExistence type="predicted"/>
<keyword evidence="2" id="KW-1133">Transmembrane helix</keyword>
<dbReference type="Proteomes" id="UP000291236">
    <property type="component" value="Chromosome"/>
</dbReference>
<name>A0A4P2VHX6_FLUSA</name>
<keyword evidence="2" id="KW-0812">Transmembrane</keyword>
<keyword evidence="5" id="KW-1185">Reference proteome</keyword>